<evidence type="ECO:0000313" key="1">
    <source>
        <dbReference type="EMBL" id="SUZ98831.1"/>
    </source>
</evidence>
<dbReference type="AlphaFoldDB" id="A0A381S697"/>
<sequence>MNEDHRKPLIGVSACRKQIDPHPFNIVGEKYINGIVDGADAMPMILKAFLRI</sequence>
<name>A0A381S697_9ZZZZ</name>
<dbReference type="EMBL" id="UINC01002642">
    <property type="protein sequence ID" value="SUZ98831.1"/>
    <property type="molecule type" value="Genomic_DNA"/>
</dbReference>
<reference evidence="1" key="1">
    <citation type="submission" date="2018-05" db="EMBL/GenBank/DDBJ databases">
        <authorList>
            <person name="Lanie J.A."/>
            <person name="Ng W.-L."/>
            <person name="Kazmierczak K.M."/>
            <person name="Andrzejewski T.M."/>
            <person name="Davidsen T.M."/>
            <person name="Wayne K.J."/>
            <person name="Tettelin H."/>
            <person name="Glass J.I."/>
            <person name="Rusch D."/>
            <person name="Podicherti R."/>
            <person name="Tsui H.-C.T."/>
            <person name="Winkler M.E."/>
        </authorList>
    </citation>
    <scope>NUCLEOTIDE SEQUENCE</scope>
</reference>
<proteinExistence type="predicted"/>
<gene>
    <name evidence="1" type="ORF">METZ01_LOCUS51685</name>
</gene>
<accession>A0A381S697</accession>
<organism evidence="1">
    <name type="scientific">marine metagenome</name>
    <dbReference type="NCBI Taxonomy" id="408172"/>
    <lineage>
        <taxon>unclassified sequences</taxon>
        <taxon>metagenomes</taxon>
        <taxon>ecological metagenomes</taxon>
    </lineage>
</organism>
<protein>
    <submittedName>
        <fullName evidence="1">Uncharacterized protein</fullName>
    </submittedName>
</protein>